<reference evidence="1" key="1">
    <citation type="submission" date="2020-10" db="EMBL/GenBank/DDBJ databases">
        <title>Genomic Encyclopedia of Type Strains, Phase IV (KMG-IV): sequencing the most valuable type-strain genomes for metagenomic binning, comparative biology and taxonomic classification.</title>
        <authorList>
            <person name="Goeker M."/>
        </authorList>
    </citation>
    <scope>NUCLEOTIDE SEQUENCE</scope>
    <source>
        <strain evidence="1">DSM 13886</strain>
    </source>
</reference>
<proteinExistence type="predicted"/>
<organism evidence="1 2">
    <name type="scientific">Sporosarcina limicola</name>
    <dbReference type="NCBI Taxonomy" id="34101"/>
    <lineage>
        <taxon>Bacteria</taxon>
        <taxon>Bacillati</taxon>
        <taxon>Bacillota</taxon>
        <taxon>Bacilli</taxon>
        <taxon>Bacillales</taxon>
        <taxon>Caryophanaceae</taxon>
        <taxon>Sporosarcina</taxon>
    </lineage>
</organism>
<dbReference type="InterPro" id="IPR013494">
    <property type="entry name" value="CHP02678"/>
</dbReference>
<evidence type="ECO:0000313" key="2">
    <source>
        <dbReference type="Proteomes" id="UP000658225"/>
    </source>
</evidence>
<keyword evidence="2" id="KW-1185">Reference proteome</keyword>
<protein>
    <submittedName>
        <fullName evidence="1">Uncharacterized protein (TIGR02678 family)</fullName>
    </submittedName>
</protein>
<dbReference type="EMBL" id="JADBEL010000029">
    <property type="protein sequence ID" value="MBE1556536.1"/>
    <property type="molecule type" value="Genomic_DNA"/>
</dbReference>
<name>A0A927MM62_9BACL</name>
<dbReference type="Pfam" id="PF09661">
    <property type="entry name" value="DUF2398"/>
    <property type="match status" value="1"/>
</dbReference>
<dbReference type="NCBIfam" id="TIGR02678">
    <property type="entry name" value="TIGR02678 family protein"/>
    <property type="match status" value="1"/>
</dbReference>
<gene>
    <name evidence="1" type="ORF">H4683_003661</name>
</gene>
<comment type="caution">
    <text evidence="1">The sequence shown here is derived from an EMBL/GenBank/DDBJ whole genome shotgun (WGS) entry which is preliminary data.</text>
</comment>
<evidence type="ECO:0000313" key="1">
    <source>
        <dbReference type="EMBL" id="MBE1556536.1"/>
    </source>
</evidence>
<dbReference type="AlphaFoldDB" id="A0A927MM62"/>
<dbReference type="Proteomes" id="UP000658225">
    <property type="component" value="Unassembled WGS sequence"/>
</dbReference>
<accession>A0A927MM62</accession>
<sequence>MNERGETFDEQAVEALGILFEQFWVLRVDEPDVYKKIREREHILKRYISDKFGFDLIIHQHFIKLEKIPVDPKSWMGIQAFMDPMDYAIFCCILAFTEQRSVDEQFLLSDLTESAQEIYPGELPLDWTNYQHRRSLVRALKEIVKLKLIATIDGNLESFQSNEEEEVLYEVTVYVRYFMRSYPDDLFRFKTLEEILEREWLRHPDDRRRKRVYRKLLFSPIVHRESEEDPDFAYIRNYRNRLRDDLETTTPFRLEVFKNAALLTLTEKKRRYTLLPDQRGISDVALHTMAHLRGKEEWEPTELGTIRLPASTLNQIVRETKEIYGHGWSKQHREETVEETTKQLLELWYEWDLAEIEEEDNGMIIIKSGAGRMIGHYPKDYLIERSEKNL</sequence>
<dbReference type="RefSeq" id="WP_192600176.1">
    <property type="nucleotide sequence ID" value="NZ_JADBEL010000029.1"/>
</dbReference>